<keyword evidence="3" id="KW-1185">Reference proteome</keyword>
<proteinExistence type="predicted"/>
<evidence type="ECO:0000256" key="1">
    <source>
        <dbReference type="SAM" id="SignalP"/>
    </source>
</evidence>
<evidence type="ECO:0000313" key="2">
    <source>
        <dbReference type="EMBL" id="OTA18588.1"/>
    </source>
</evidence>
<dbReference type="STRING" id="40578.Xbed_03124"/>
<evidence type="ECO:0000313" key="3">
    <source>
        <dbReference type="Proteomes" id="UP000194204"/>
    </source>
</evidence>
<sequence>MLKRNISVLLFSLGMTINALAITPSGGWTLKNDSIESKDYFMRIDVDPGESYSDTGYAPSSVYWAEYITFNKANGGYLGLQRAGGNKIALISIWDGLDAKAGILPVVYCNESGACSSVKGNYNWKVGHKYRFRVELSPRTSSDDSGDWWQITLADLTLGTIDILGEIKTPKWGGLSHSNGVFLEYFWGPYECTTLRHAKATEGQIKGSYGQDSTLESSNGNSYGDPDICNQQYILPGMTPNDYGSSSWDTDGTLTLLGNNYRGIHQWGSYQNKANKGMMFVSNADDAEPYIYEALHDGTYGPLPVEGANNSDWKSVGKGYPIINDLYFRNQKVYEWEERNDSGINIGDYFIYHNTYNGDTEYFKLKKTGAGYFPIDKSDNDYWTYVGKYPKKNESLSPPLPVHHWNDSNKTGKKGWLYYDDSTKLYFILKSDGDHGDFPTTPEDNQWWQFVGYHS</sequence>
<dbReference type="RefSeq" id="WP_086113804.1">
    <property type="nucleotide sequence ID" value="NZ_CAWNHF010000135.1"/>
</dbReference>
<name>A0A1Y2SIZ5_9GAMM</name>
<comment type="caution">
    <text evidence="2">The sequence shown here is derived from an EMBL/GenBank/DDBJ whole genome shotgun (WGS) entry which is preliminary data.</text>
</comment>
<dbReference type="EMBL" id="MUBK01000030">
    <property type="protein sequence ID" value="OTA18588.1"/>
    <property type="molecule type" value="Genomic_DNA"/>
</dbReference>
<dbReference type="Pfam" id="PF11958">
    <property type="entry name" value="DUF3472"/>
    <property type="match status" value="1"/>
</dbReference>
<feature type="signal peptide" evidence="1">
    <location>
        <begin position="1"/>
        <end position="21"/>
    </location>
</feature>
<dbReference type="Proteomes" id="UP000194204">
    <property type="component" value="Unassembled WGS sequence"/>
</dbReference>
<accession>A0A1Y2SIZ5</accession>
<dbReference type="OrthoDB" id="8610050at2"/>
<keyword evidence="1" id="KW-0732">Signal</keyword>
<dbReference type="Gene3D" id="3.30.160.280">
    <property type="match status" value="2"/>
</dbReference>
<dbReference type="InterPro" id="IPR021862">
    <property type="entry name" value="DUF3472"/>
</dbReference>
<gene>
    <name evidence="2" type="ORF">Xbed_03124</name>
</gene>
<reference evidence="2 3" key="1">
    <citation type="submission" date="2017-01" db="EMBL/GenBank/DDBJ databases">
        <title>Deconstructing symbiosis and pathogenesis requirements using a combined genomic-metabolomic approach.</title>
        <authorList>
            <person name="Tobias N.J."/>
            <person name="Wolff H."/>
            <person name="Djahanschiri B."/>
            <person name="Ebersberger I."/>
            <person name="Bode H.B."/>
        </authorList>
    </citation>
    <scope>NUCLEOTIDE SEQUENCE [LARGE SCALE GENOMIC DNA]</scope>
    <source>
        <strain evidence="2 3">DSM 4764</strain>
    </source>
</reference>
<protein>
    <submittedName>
        <fullName evidence="2">Vacuolating autotransporter</fullName>
    </submittedName>
</protein>
<dbReference type="AlphaFoldDB" id="A0A1Y2SIZ5"/>
<feature type="chain" id="PRO_5013186580" evidence="1">
    <location>
        <begin position="22"/>
        <end position="455"/>
    </location>
</feature>
<organism evidence="2 3">
    <name type="scientific">Xenorhabdus beddingii</name>
    <dbReference type="NCBI Taxonomy" id="40578"/>
    <lineage>
        <taxon>Bacteria</taxon>
        <taxon>Pseudomonadati</taxon>
        <taxon>Pseudomonadota</taxon>
        <taxon>Gammaproteobacteria</taxon>
        <taxon>Enterobacterales</taxon>
        <taxon>Morganellaceae</taxon>
        <taxon>Xenorhabdus</taxon>
    </lineage>
</organism>